<dbReference type="InParanoid" id="G9EKC9"/>
<feature type="domain" description="Flagellin N-terminal" evidence="6">
    <location>
        <begin position="3"/>
        <end position="141"/>
    </location>
</feature>
<sequence length="410" mass="43806">MRISTNQVYQNGLSNLLLQQERVTKLQGQLASGIKVQFASDDPISYAQIEWMSQRVSTTELLQKNCMNASNALNLEEAVLTDCTNNLQRLREIQVQASNGTLSQTQRQALSVEVTDILNQLQGFANTKDNDGDYLFAGGQTATEPFTLNSSGQYTYNGDSTQRFQLIAGSLQIAINDPGDGIFMRIPGGNGTFSVSATATNTGTGSVSTGSVTNSAAYVADDYTISFALNTAGSLVAMVTGAASGNVIPSSGLPDDAPVYQEGMALSFNGMSMQVSGMPEPGDTFSVTPAQNVSLFSTIQDMITNLNLPFGTAVEKAATVTENNQLLAQLDNALDSIIETVSNIGSRLNQVSNSQDSNEDLIETSEITLKFLRETDPAAVATEFNLQLVNLQAAQQSFVRVQGLSVFNYI</sequence>
<dbReference type="RefSeq" id="WP_006869626.1">
    <property type="nucleotide sequence ID" value="NZ_JH413801.1"/>
</dbReference>
<gene>
    <name evidence="7" type="ORF">LDG_5654</name>
</gene>
<dbReference type="Pfam" id="PF00669">
    <property type="entry name" value="Flagellin_N"/>
    <property type="match status" value="1"/>
</dbReference>
<evidence type="ECO:0000259" key="6">
    <source>
        <dbReference type="Pfam" id="PF00669"/>
    </source>
</evidence>
<keyword evidence="8" id="KW-1185">Reference proteome</keyword>
<dbReference type="InterPro" id="IPR001492">
    <property type="entry name" value="Flagellin"/>
</dbReference>
<dbReference type="STRING" id="658187.LDG_5654"/>
<evidence type="ECO:0000256" key="3">
    <source>
        <dbReference type="ARBA" id="ARBA00005709"/>
    </source>
</evidence>
<comment type="similarity">
    <text evidence="3">Belongs to the bacterial flagellin family.</text>
</comment>
<name>G9EKC9_9GAMM</name>
<dbReference type="OrthoDB" id="9768249at2"/>
<keyword evidence="7" id="KW-0969">Cilium</keyword>
<keyword evidence="7" id="KW-0282">Flagellum</keyword>
<organism evidence="7 8">
    <name type="scientific">Legionella drancourtii LLAP12</name>
    <dbReference type="NCBI Taxonomy" id="658187"/>
    <lineage>
        <taxon>Bacteria</taxon>
        <taxon>Pseudomonadati</taxon>
        <taxon>Pseudomonadota</taxon>
        <taxon>Gammaproteobacteria</taxon>
        <taxon>Legionellales</taxon>
        <taxon>Legionellaceae</taxon>
        <taxon>Legionella</taxon>
    </lineage>
</organism>
<keyword evidence="5" id="KW-0975">Bacterial flagellum</keyword>
<accession>G9EKC9</accession>
<reference evidence="7 8" key="1">
    <citation type="journal article" date="2011" name="BMC Genomics">
        <title>Insight into cross-talk between intra-amoebal pathogens.</title>
        <authorList>
            <person name="Gimenez G."/>
            <person name="Bertelli C."/>
            <person name="Moliner C."/>
            <person name="Robert C."/>
            <person name="Raoult D."/>
            <person name="Fournier P.E."/>
            <person name="Greub G."/>
        </authorList>
    </citation>
    <scope>NUCLEOTIDE SEQUENCE [LARGE SCALE GENOMIC DNA]</scope>
    <source>
        <strain evidence="7 8">LLAP12</strain>
    </source>
</reference>
<dbReference type="PANTHER" id="PTHR42792:SF1">
    <property type="entry name" value="FLAGELLAR HOOK-ASSOCIATED PROTEIN 3"/>
    <property type="match status" value="1"/>
</dbReference>
<dbReference type="Gene3D" id="1.20.1330.10">
    <property type="entry name" value="f41 fragment of flagellin, N-terminal domain"/>
    <property type="match status" value="2"/>
</dbReference>
<dbReference type="AlphaFoldDB" id="G9EKC9"/>
<dbReference type="GO" id="GO:0071973">
    <property type="term" value="P:bacterial-type flagellum-dependent cell motility"/>
    <property type="evidence" value="ECO:0007669"/>
    <property type="project" value="InterPro"/>
</dbReference>
<dbReference type="eggNOG" id="COG1344">
    <property type="taxonomic scope" value="Bacteria"/>
</dbReference>
<dbReference type="GO" id="GO:0005576">
    <property type="term" value="C:extracellular region"/>
    <property type="evidence" value="ECO:0007669"/>
    <property type="project" value="UniProtKB-SubCell"/>
</dbReference>
<dbReference type="EMBL" id="JH413801">
    <property type="protein sequence ID" value="EHL32280.1"/>
    <property type="molecule type" value="Genomic_DNA"/>
</dbReference>
<evidence type="ECO:0000256" key="2">
    <source>
        <dbReference type="ARBA" id="ARBA00004613"/>
    </source>
</evidence>
<dbReference type="SUPFAM" id="SSF64518">
    <property type="entry name" value="Phase 1 flagellin"/>
    <property type="match status" value="1"/>
</dbReference>
<keyword evidence="7" id="KW-0966">Cell projection</keyword>
<dbReference type="Proteomes" id="UP000002770">
    <property type="component" value="Unassembled WGS sequence"/>
</dbReference>
<evidence type="ECO:0000313" key="8">
    <source>
        <dbReference type="Proteomes" id="UP000002770"/>
    </source>
</evidence>
<protein>
    <submittedName>
        <fullName evidence="7">Flagellar hook-associated protein FlgL</fullName>
    </submittedName>
</protein>
<evidence type="ECO:0000256" key="4">
    <source>
        <dbReference type="ARBA" id="ARBA00022525"/>
    </source>
</evidence>
<dbReference type="NCBIfam" id="TIGR02550">
    <property type="entry name" value="flagell_flgL"/>
    <property type="match status" value="1"/>
</dbReference>
<proteinExistence type="inferred from homology"/>
<evidence type="ECO:0000256" key="1">
    <source>
        <dbReference type="ARBA" id="ARBA00004365"/>
    </source>
</evidence>
<dbReference type="FunCoup" id="G9EKC9">
    <property type="interactions" value="59"/>
</dbReference>
<dbReference type="GO" id="GO:0009424">
    <property type="term" value="C:bacterial-type flagellum hook"/>
    <property type="evidence" value="ECO:0007669"/>
    <property type="project" value="InterPro"/>
</dbReference>
<evidence type="ECO:0000256" key="5">
    <source>
        <dbReference type="ARBA" id="ARBA00023143"/>
    </source>
</evidence>
<dbReference type="InterPro" id="IPR001029">
    <property type="entry name" value="Flagellin_N"/>
</dbReference>
<keyword evidence="4" id="KW-0964">Secreted</keyword>
<evidence type="ECO:0000313" key="7">
    <source>
        <dbReference type="EMBL" id="EHL32280.1"/>
    </source>
</evidence>
<dbReference type="InterPro" id="IPR013384">
    <property type="entry name" value="Flagell_FlgL"/>
</dbReference>
<comment type="subcellular location">
    <subcellularLocation>
        <location evidence="1">Bacterial flagellum</location>
    </subcellularLocation>
    <subcellularLocation>
        <location evidence="2">Secreted</location>
    </subcellularLocation>
</comment>
<dbReference type="PANTHER" id="PTHR42792">
    <property type="entry name" value="FLAGELLIN"/>
    <property type="match status" value="1"/>
</dbReference>
<dbReference type="HOGENOM" id="CLU_024437_5_0_6"/>
<dbReference type="GO" id="GO:0005198">
    <property type="term" value="F:structural molecule activity"/>
    <property type="evidence" value="ECO:0007669"/>
    <property type="project" value="InterPro"/>
</dbReference>